<dbReference type="EMBL" id="LAZR01012449">
    <property type="protein sequence ID" value="KKM26789.1"/>
    <property type="molecule type" value="Genomic_DNA"/>
</dbReference>
<gene>
    <name evidence="2" type="ORF">LCGC14_1581200</name>
</gene>
<reference evidence="2" key="1">
    <citation type="journal article" date="2015" name="Nature">
        <title>Complex archaea that bridge the gap between prokaryotes and eukaryotes.</title>
        <authorList>
            <person name="Spang A."/>
            <person name="Saw J.H."/>
            <person name="Jorgensen S.L."/>
            <person name="Zaremba-Niedzwiedzka K."/>
            <person name="Martijn J."/>
            <person name="Lind A.E."/>
            <person name="van Eijk R."/>
            <person name="Schleper C."/>
            <person name="Guy L."/>
            <person name="Ettema T.J."/>
        </authorList>
    </citation>
    <scope>NUCLEOTIDE SEQUENCE</scope>
</reference>
<sequence length="487" mass="55669">MLGALASALGIVVLLVALGLPETALGSVLDYARLTSITGSATLAYTREWDDVGSGQRFSQHYLLGTTGFYIDPRLATFNIGTDLEYDIHKGSYGNENERLAGANIQVSMLNRINRNRGLRLWRYLPSPVVFGYRYVVTNEYKQYSYNFSFVVVRPGYIRFFGPKGIIYYDEGIAKVKLNANRYRKKYYDETLNYNRYGNGNWNRNGNGNWNRNGNGNWNRNEKGNWNANSNANSKARFRSQAPRRQPVGFRFPSIFYNLHGARVEYKNRPEPSEVLLSSLRAFTRTRSRDSQGRRAYNSHYLFSHYYYENNKQGSMTRMRLEAQNEWRRLYFSNWYEKQKDMSDVETAKAQSRLRWNDSIGPYLKYNLGLSGNYTEREGSSTTSYGMSGGLGLGPSVSKSVRLSPRLTSISTMSGTYTAFASRGDDGETSTFDSWAVSASERLDSTHIRWLLLYARVNTGYSERGVPLSLTLGSHTRGLQKQSRYFP</sequence>
<name>A0A0F9J2X4_9ZZZZ</name>
<dbReference type="AlphaFoldDB" id="A0A0F9J2X4"/>
<feature type="region of interest" description="Disordered" evidence="1">
    <location>
        <begin position="213"/>
        <end position="233"/>
    </location>
</feature>
<accession>A0A0F9J2X4</accession>
<evidence type="ECO:0000313" key="2">
    <source>
        <dbReference type="EMBL" id="KKM26789.1"/>
    </source>
</evidence>
<evidence type="ECO:0000256" key="1">
    <source>
        <dbReference type="SAM" id="MobiDB-lite"/>
    </source>
</evidence>
<organism evidence="2">
    <name type="scientific">marine sediment metagenome</name>
    <dbReference type="NCBI Taxonomy" id="412755"/>
    <lineage>
        <taxon>unclassified sequences</taxon>
        <taxon>metagenomes</taxon>
        <taxon>ecological metagenomes</taxon>
    </lineage>
</organism>
<proteinExistence type="predicted"/>
<comment type="caution">
    <text evidence="2">The sequence shown here is derived from an EMBL/GenBank/DDBJ whole genome shotgun (WGS) entry which is preliminary data.</text>
</comment>
<protein>
    <submittedName>
        <fullName evidence="2">Uncharacterized protein</fullName>
    </submittedName>
</protein>